<reference evidence="2 3" key="1">
    <citation type="submission" date="2019-03" db="EMBL/GenBank/DDBJ databases">
        <title>Root nodule microbial communities of legume samples collected from USA, Mexico and Botswana.</title>
        <authorList>
            <person name="Hirsch A."/>
        </authorList>
    </citation>
    <scope>NUCLEOTIDE SEQUENCE [LARGE SCALE GENOMIC DNA]</scope>
    <source>
        <strain evidence="2 3">55</strain>
    </source>
</reference>
<evidence type="ECO:0000313" key="2">
    <source>
        <dbReference type="EMBL" id="TCW25830.1"/>
    </source>
</evidence>
<dbReference type="AlphaFoldDB" id="A0A4R3ZYK1"/>
<dbReference type="EMBL" id="SMCX01000003">
    <property type="protein sequence ID" value="TCW25830.1"/>
    <property type="molecule type" value="Genomic_DNA"/>
</dbReference>
<accession>A0A4R3ZYK1</accession>
<proteinExistence type="predicted"/>
<dbReference type="GO" id="GO:0051920">
    <property type="term" value="F:peroxiredoxin activity"/>
    <property type="evidence" value="ECO:0007669"/>
    <property type="project" value="InterPro"/>
</dbReference>
<evidence type="ECO:0000259" key="1">
    <source>
        <dbReference type="Pfam" id="PF02627"/>
    </source>
</evidence>
<dbReference type="InterPro" id="IPR029032">
    <property type="entry name" value="AhpD-like"/>
</dbReference>
<evidence type="ECO:0000313" key="3">
    <source>
        <dbReference type="Proteomes" id="UP000295805"/>
    </source>
</evidence>
<protein>
    <submittedName>
        <fullName evidence="2">AhpD family alkylhydroperoxidase</fullName>
    </submittedName>
</protein>
<name>A0A4R3ZYK1_9ACTN</name>
<dbReference type="NCBIfam" id="TIGR00778">
    <property type="entry name" value="ahpD_dom"/>
    <property type="match status" value="1"/>
</dbReference>
<dbReference type="PANTHER" id="PTHR34846">
    <property type="entry name" value="4-CARBOXYMUCONOLACTONE DECARBOXYLASE FAMILY PROTEIN (AFU_ORTHOLOGUE AFUA_6G11590)"/>
    <property type="match status" value="1"/>
</dbReference>
<feature type="domain" description="Carboxymuconolactone decarboxylase-like" evidence="1">
    <location>
        <begin position="40"/>
        <end position="117"/>
    </location>
</feature>
<dbReference type="PANTHER" id="PTHR34846:SF10">
    <property type="entry name" value="CYTOPLASMIC PROTEIN"/>
    <property type="match status" value="1"/>
</dbReference>
<dbReference type="Pfam" id="PF02627">
    <property type="entry name" value="CMD"/>
    <property type="match status" value="1"/>
</dbReference>
<dbReference type="Proteomes" id="UP000295805">
    <property type="component" value="Unassembled WGS sequence"/>
</dbReference>
<keyword evidence="2" id="KW-0560">Oxidoreductase</keyword>
<dbReference type="Gene3D" id="1.20.1290.10">
    <property type="entry name" value="AhpD-like"/>
    <property type="match status" value="1"/>
</dbReference>
<comment type="caution">
    <text evidence="2">The sequence shown here is derived from an EMBL/GenBank/DDBJ whole genome shotgun (WGS) entry which is preliminary data.</text>
</comment>
<gene>
    <name evidence="2" type="ORF">EDD19_103178</name>
</gene>
<keyword evidence="2" id="KW-0575">Peroxidase</keyword>
<dbReference type="InterPro" id="IPR004675">
    <property type="entry name" value="AhpD_core"/>
</dbReference>
<dbReference type="InterPro" id="IPR003779">
    <property type="entry name" value="CMD-like"/>
</dbReference>
<sequence>MDSDAFDAGLSRFRMLVRRQDMSTPQSRNDQRKQVSAGAMTSMLALEAYTRARVSRDDSHLVRLRVSAVNGCSYCAAMHRRDARKDGWSADRIAAAEDWTAHTDEFAADEQAVLRFADAVTRIDGEESVPDEVWNEVARYRGESGAGQVLMDVVTINAWNRIAIATRKDPGSLRGLIPSDLEPTRPR</sequence>
<dbReference type="SUPFAM" id="SSF69118">
    <property type="entry name" value="AhpD-like"/>
    <property type="match status" value="1"/>
</dbReference>
<organism evidence="2 3">
    <name type="scientific">Dietzia cinnamea</name>
    <dbReference type="NCBI Taxonomy" id="321318"/>
    <lineage>
        <taxon>Bacteria</taxon>
        <taxon>Bacillati</taxon>
        <taxon>Actinomycetota</taxon>
        <taxon>Actinomycetes</taxon>
        <taxon>Mycobacteriales</taxon>
        <taxon>Dietziaceae</taxon>
        <taxon>Dietzia</taxon>
    </lineage>
</organism>